<organism evidence="2 3">
    <name type="scientific">Coemansia brasiliensis</name>
    <dbReference type="NCBI Taxonomy" id="2650707"/>
    <lineage>
        <taxon>Eukaryota</taxon>
        <taxon>Fungi</taxon>
        <taxon>Fungi incertae sedis</taxon>
        <taxon>Zoopagomycota</taxon>
        <taxon>Kickxellomycotina</taxon>
        <taxon>Kickxellomycetes</taxon>
        <taxon>Kickxellales</taxon>
        <taxon>Kickxellaceae</taxon>
        <taxon>Coemansia</taxon>
    </lineage>
</organism>
<keyword evidence="1" id="KW-0732">Signal</keyword>
<dbReference type="PROSITE" id="PS51257">
    <property type="entry name" value="PROKAR_LIPOPROTEIN"/>
    <property type="match status" value="1"/>
</dbReference>
<evidence type="ECO:0000256" key="1">
    <source>
        <dbReference type="SAM" id="SignalP"/>
    </source>
</evidence>
<accession>A0A9W8I7I0</accession>
<feature type="signal peptide" evidence="1">
    <location>
        <begin position="1"/>
        <end position="19"/>
    </location>
</feature>
<feature type="chain" id="PRO_5040969543" evidence="1">
    <location>
        <begin position="20"/>
        <end position="100"/>
    </location>
</feature>
<protein>
    <submittedName>
        <fullName evidence="2">Uncharacterized protein</fullName>
    </submittedName>
</protein>
<dbReference type="EMBL" id="JANBUW010000088">
    <property type="protein sequence ID" value="KAJ2849298.1"/>
    <property type="molecule type" value="Genomic_DNA"/>
</dbReference>
<evidence type="ECO:0000313" key="3">
    <source>
        <dbReference type="Proteomes" id="UP001139887"/>
    </source>
</evidence>
<keyword evidence="3" id="KW-1185">Reference proteome</keyword>
<evidence type="ECO:0000313" key="2">
    <source>
        <dbReference type="EMBL" id="KAJ2849298.1"/>
    </source>
</evidence>
<comment type="caution">
    <text evidence="2">The sequence shown here is derived from an EMBL/GenBank/DDBJ whole genome shotgun (WGS) entry which is preliminary data.</text>
</comment>
<reference evidence="2" key="1">
    <citation type="submission" date="2022-07" db="EMBL/GenBank/DDBJ databases">
        <title>Phylogenomic reconstructions and comparative analyses of Kickxellomycotina fungi.</title>
        <authorList>
            <person name="Reynolds N.K."/>
            <person name="Stajich J.E."/>
            <person name="Barry K."/>
            <person name="Grigoriev I.V."/>
            <person name="Crous P."/>
            <person name="Smith M.E."/>
        </authorList>
    </citation>
    <scope>NUCLEOTIDE SEQUENCE</scope>
    <source>
        <strain evidence="2">NRRL 1566</strain>
    </source>
</reference>
<dbReference type="AlphaFoldDB" id="A0A9W8I7I0"/>
<sequence>MKTLTLLAGASLLIAHALGACTGMNAADRGTCPAEKCVELDQDFDSSSILTTAAERMTNSNASFISEQQPNHASVSSGDLELSLVNTGSAYEGSTVYFDK</sequence>
<name>A0A9W8I7I0_9FUNG</name>
<proteinExistence type="predicted"/>
<dbReference type="Proteomes" id="UP001139887">
    <property type="component" value="Unassembled WGS sequence"/>
</dbReference>
<gene>
    <name evidence="2" type="ORF">IWW36_002735</name>
</gene>